<dbReference type="STRING" id="200324.A0A2N5UET5"/>
<evidence type="ECO:0000256" key="2">
    <source>
        <dbReference type="ARBA" id="ARBA00022723"/>
    </source>
</evidence>
<accession>A0A2N5UET5</accession>
<dbReference type="InterPro" id="IPR008906">
    <property type="entry name" value="HATC_C_dom"/>
</dbReference>
<keyword evidence="3" id="KW-0863">Zinc-finger</keyword>
<sequence length="179" mass="19893">MAYIEKKSQFIKTEINPLFDSATVLSNFKAKASHFDRSPARCNTTKNQNSTKIIGNVLADVFNNELSVKNLTAEIKDYLNAKVESSITDILEYWCIKTSIYPSLAGMAQCYLAVPATRAPLEQVFSHCKNIVGPQHGSLSPTSIGNLLCLKEWYQLVGTLDPAPYDKMDDGFDSDDIDM</sequence>
<organism evidence="7 8">
    <name type="scientific">Puccinia coronata f. sp. avenae</name>
    <dbReference type="NCBI Taxonomy" id="200324"/>
    <lineage>
        <taxon>Eukaryota</taxon>
        <taxon>Fungi</taxon>
        <taxon>Dikarya</taxon>
        <taxon>Basidiomycota</taxon>
        <taxon>Pucciniomycotina</taxon>
        <taxon>Pucciniomycetes</taxon>
        <taxon>Pucciniales</taxon>
        <taxon>Pucciniaceae</taxon>
        <taxon>Puccinia</taxon>
    </lineage>
</organism>
<evidence type="ECO:0000256" key="5">
    <source>
        <dbReference type="ARBA" id="ARBA00023242"/>
    </source>
</evidence>
<gene>
    <name evidence="7" type="ORF">PCANC_19874</name>
</gene>
<dbReference type="GO" id="GO:0005634">
    <property type="term" value="C:nucleus"/>
    <property type="evidence" value="ECO:0007669"/>
    <property type="project" value="UniProtKB-SubCell"/>
</dbReference>
<evidence type="ECO:0000256" key="1">
    <source>
        <dbReference type="ARBA" id="ARBA00004123"/>
    </source>
</evidence>
<dbReference type="InterPro" id="IPR052035">
    <property type="entry name" value="ZnF_BED_domain_contain"/>
</dbReference>
<dbReference type="PANTHER" id="PTHR46481">
    <property type="entry name" value="ZINC FINGER BED DOMAIN-CONTAINING PROTEIN 4"/>
    <property type="match status" value="1"/>
</dbReference>
<name>A0A2N5UET5_9BASI</name>
<dbReference type="GO" id="GO:0008270">
    <property type="term" value="F:zinc ion binding"/>
    <property type="evidence" value="ECO:0007669"/>
    <property type="project" value="UniProtKB-KW"/>
</dbReference>
<evidence type="ECO:0000256" key="4">
    <source>
        <dbReference type="ARBA" id="ARBA00022833"/>
    </source>
</evidence>
<evidence type="ECO:0000259" key="6">
    <source>
        <dbReference type="Pfam" id="PF05699"/>
    </source>
</evidence>
<dbReference type="Pfam" id="PF05699">
    <property type="entry name" value="Dimer_Tnp_hAT"/>
    <property type="match status" value="1"/>
</dbReference>
<keyword evidence="5" id="KW-0539">Nucleus</keyword>
<dbReference type="AlphaFoldDB" id="A0A2N5UET5"/>
<dbReference type="SUPFAM" id="SSF53098">
    <property type="entry name" value="Ribonuclease H-like"/>
    <property type="match status" value="1"/>
</dbReference>
<dbReference type="OrthoDB" id="3270175at2759"/>
<keyword evidence="4" id="KW-0862">Zinc</keyword>
<comment type="caution">
    <text evidence="7">The sequence shown here is derived from an EMBL/GenBank/DDBJ whole genome shotgun (WGS) entry which is preliminary data.</text>
</comment>
<dbReference type="EMBL" id="PGCJ01000242">
    <property type="protein sequence ID" value="PLW36265.1"/>
    <property type="molecule type" value="Genomic_DNA"/>
</dbReference>
<dbReference type="InterPro" id="IPR012337">
    <property type="entry name" value="RNaseH-like_sf"/>
</dbReference>
<dbReference type="GO" id="GO:0046983">
    <property type="term" value="F:protein dimerization activity"/>
    <property type="evidence" value="ECO:0007669"/>
    <property type="project" value="InterPro"/>
</dbReference>
<evidence type="ECO:0000313" key="8">
    <source>
        <dbReference type="Proteomes" id="UP000235388"/>
    </source>
</evidence>
<comment type="subcellular location">
    <subcellularLocation>
        <location evidence="1">Nucleus</location>
    </subcellularLocation>
</comment>
<protein>
    <recommendedName>
        <fullName evidence="6">HAT C-terminal dimerisation domain-containing protein</fullName>
    </recommendedName>
</protein>
<reference evidence="7 8" key="1">
    <citation type="submission" date="2017-11" db="EMBL/GenBank/DDBJ databases">
        <title>De novo assembly and phasing of dikaryotic genomes from two isolates of Puccinia coronata f. sp. avenae, the causal agent of oat crown rust.</title>
        <authorList>
            <person name="Miller M.E."/>
            <person name="Zhang Y."/>
            <person name="Omidvar V."/>
            <person name="Sperschneider J."/>
            <person name="Schwessinger B."/>
            <person name="Raley C."/>
            <person name="Palmer J.M."/>
            <person name="Garnica D."/>
            <person name="Upadhyaya N."/>
            <person name="Rathjen J."/>
            <person name="Taylor J.M."/>
            <person name="Park R.F."/>
            <person name="Dodds P.N."/>
            <person name="Hirsch C.D."/>
            <person name="Kianian S.F."/>
            <person name="Figueroa M."/>
        </authorList>
    </citation>
    <scope>NUCLEOTIDE SEQUENCE [LARGE SCALE GENOMIC DNA]</scope>
    <source>
        <strain evidence="7">12NC29</strain>
    </source>
</reference>
<dbReference type="PANTHER" id="PTHR46481:SF10">
    <property type="entry name" value="ZINC FINGER BED DOMAIN-CONTAINING PROTEIN 39"/>
    <property type="match status" value="1"/>
</dbReference>
<dbReference type="Proteomes" id="UP000235388">
    <property type="component" value="Unassembled WGS sequence"/>
</dbReference>
<evidence type="ECO:0000313" key="7">
    <source>
        <dbReference type="EMBL" id="PLW36265.1"/>
    </source>
</evidence>
<proteinExistence type="predicted"/>
<feature type="domain" description="HAT C-terminal dimerisation" evidence="6">
    <location>
        <begin position="75"/>
        <end position="154"/>
    </location>
</feature>
<keyword evidence="8" id="KW-1185">Reference proteome</keyword>
<evidence type="ECO:0000256" key="3">
    <source>
        <dbReference type="ARBA" id="ARBA00022771"/>
    </source>
</evidence>
<keyword evidence="2" id="KW-0479">Metal-binding</keyword>